<keyword evidence="10" id="KW-0998">Cell outer membrane</keyword>
<evidence type="ECO:0000256" key="2">
    <source>
        <dbReference type="ARBA" id="ARBA00011233"/>
    </source>
</evidence>
<keyword evidence="7" id="KW-0406">Ion transport</keyword>
<keyword evidence="5" id="KW-0812">Transmembrane</keyword>
<keyword evidence="8" id="KW-0626">Porin</keyword>
<dbReference type="GO" id="GO:0006811">
    <property type="term" value="P:monoatomic ion transport"/>
    <property type="evidence" value="ECO:0007669"/>
    <property type="project" value="UniProtKB-KW"/>
</dbReference>
<keyword evidence="9" id="KW-0472">Membrane</keyword>
<accession>A0A916ISZ2</accession>
<dbReference type="PANTHER" id="PTHR34501">
    <property type="entry name" value="PROTEIN YDDL-RELATED"/>
    <property type="match status" value="1"/>
</dbReference>
<protein>
    <recommendedName>
        <fullName evidence="11">Porin domain-containing protein</fullName>
    </recommendedName>
</protein>
<evidence type="ECO:0000256" key="9">
    <source>
        <dbReference type="ARBA" id="ARBA00023136"/>
    </source>
</evidence>
<dbReference type="InterPro" id="IPR023614">
    <property type="entry name" value="Porin_dom_sf"/>
</dbReference>
<dbReference type="CDD" id="cd00342">
    <property type="entry name" value="gram_neg_porins"/>
    <property type="match status" value="1"/>
</dbReference>
<dbReference type="GO" id="GO:0009279">
    <property type="term" value="C:cell outer membrane"/>
    <property type="evidence" value="ECO:0007669"/>
    <property type="project" value="UniProtKB-SubCell"/>
</dbReference>
<dbReference type="InterPro" id="IPR033900">
    <property type="entry name" value="Gram_neg_porin_domain"/>
</dbReference>
<evidence type="ECO:0000313" key="12">
    <source>
        <dbReference type="EMBL" id="CAG2138737.1"/>
    </source>
</evidence>
<dbReference type="SUPFAM" id="SSF56935">
    <property type="entry name" value="Porins"/>
    <property type="match status" value="1"/>
</dbReference>
<dbReference type="Proteomes" id="UP000672934">
    <property type="component" value="Unassembled WGS sequence"/>
</dbReference>
<dbReference type="AlphaFoldDB" id="A0A916ISZ2"/>
<proteinExistence type="predicted"/>
<comment type="caution">
    <text evidence="12">The sequence shown here is derived from an EMBL/GenBank/DDBJ whole genome shotgun (WGS) entry which is preliminary data.</text>
</comment>
<dbReference type="EMBL" id="CAJPUY010000006">
    <property type="protein sequence ID" value="CAG2138737.1"/>
    <property type="molecule type" value="Genomic_DNA"/>
</dbReference>
<keyword evidence="4" id="KW-1134">Transmembrane beta strand</keyword>
<organism evidence="12 13">
    <name type="scientific">Cupriavidus yeoncheonensis</name>
    <dbReference type="NCBI Taxonomy" id="1462994"/>
    <lineage>
        <taxon>Bacteria</taxon>
        <taxon>Pseudomonadati</taxon>
        <taxon>Pseudomonadota</taxon>
        <taxon>Betaproteobacteria</taxon>
        <taxon>Burkholderiales</taxon>
        <taxon>Burkholderiaceae</taxon>
        <taxon>Cupriavidus</taxon>
    </lineage>
</organism>
<name>A0A916ISZ2_9BURK</name>
<evidence type="ECO:0000256" key="8">
    <source>
        <dbReference type="ARBA" id="ARBA00023114"/>
    </source>
</evidence>
<dbReference type="Pfam" id="PF13609">
    <property type="entry name" value="Porin_4"/>
    <property type="match status" value="1"/>
</dbReference>
<evidence type="ECO:0000256" key="7">
    <source>
        <dbReference type="ARBA" id="ARBA00023065"/>
    </source>
</evidence>
<evidence type="ECO:0000313" key="13">
    <source>
        <dbReference type="Proteomes" id="UP000672934"/>
    </source>
</evidence>
<evidence type="ECO:0000256" key="5">
    <source>
        <dbReference type="ARBA" id="ARBA00022692"/>
    </source>
</evidence>
<reference evidence="12" key="1">
    <citation type="submission" date="2021-03" db="EMBL/GenBank/DDBJ databases">
        <authorList>
            <person name="Peeters C."/>
        </authorList>
    </citation>
    <scope>NUCLEOTIDE SEQUENCE</scope>
    <source>
        <strain evidence="12">LMG 31506</strain>
    </source>
</reference>
<keyword evidence="13" id="KW-1185">Reference proteome</keyword>
<evidence type="ECO:0000256" key="1">
    <source>
        <dbReference type="ARBA" id="ARBA00004571"/>
    </source>
</evidence>
<comment type="subunit">
    <text evidence="2">Homotrimer.</text>
</comment>
<dbReference type="Gene3D" id="2.40.160.10">
    <property type="entry name" value="Porin"/>
    <property type="match status" value="1"/>
</dbReference>
<dbReference type="RefSeq" id="WP_211946983.1">
    <property type="nucleotide sequence ID" value="NZ_CAJPUY010000006.1"/>
</dbReference>
<evidence type="ECO:0000256" key="10">
    <source>
        <dbReference type="ARBA" id="ARBA00023237"/>
    </source>
</evidence>
<gene>
    <name evidence="12" type="ORF">LMG31506_02001</name>
</gene>
<feature type="domain" description="Porin" evidence="11">
    <location>
        <begin position="29"/>
        <end position="337"/>
    </location>
</feature>
<evidence type="ECO:0000259" key="11">
    <source>
        <dbReference type="Pfam" id="PF13609"/>
    </source>
</evidence>
<dbReference type="GO" id="GO:0046930">
    <property type="term" value="C:pore complex"/>
    <property type="evidence" value="ECO:0007669"/>
    <property type="project" value="UniProtKB-KW"/>
</dbReference>
<evidence type="ECO:0000256" key="3">
    <source>
        <dbReference type="ARBA" id="ARBA00022448"/>
    </source>
</evidence>
<keyword evidence="6" id="KW-0732">Signal</keyword>
<evidence type="ECO:0000256" key="6">
    <source>
        <dbReference type="ARBA" id="ARBA00022729"/>
    </source>
</evidence>
<evidence type="ECO:0000256" key="4">
    <source>
        <dbReference type="ARBA" id="ARBA00022452"/>
    </source>
</evidence>
<dbReference type="PANTHER" id="PTHR34501:SF9">
    <property type="entry name" value="MAJOR OUTER MEMBRANE PROTEIN P.IA"/>
    <property type="match status" value="1"/>
</dbReference>
<dbReference type="GO" id="GO:0015288">
    <property type="term" value="F:porin activity"/>
    <property type="evidence" value="ECO:0007669"/>
    <property type="project" value="UniProtKB-KW"/>
</dbReference>
<dbReference type="InterPro" id="IPR050298">
    <property type="entry name" value="Gram-neg_bact_OMP"/>
</dbReference>
<keyword evidence="3" id="KW-0813">Transport</keyword>
<comment type="subcellular location">
    <subcellularLocation>
        <location evidence="1">Cell outer membrane</location>
        <topology evidence="1">Multi-pass membrane protein</topology>
    </subcellularLocation>
</comment>
<sequence>MLERKQRHKDVQGGRRRSTSWTVAGLIGTAASAATTPAWAQSVALYGLVDTMVRYSSNNRGDKGLAELGEGYFSGSRWGMRGNEALGGGWNALFNLESGYDLATGVSAQGTATANYAQTGTGGAGRLFGRQAYVGLQHNTTGTLTFGRQFTTAYDATFRFQPYGHPNLEAVAILNGYTGPRQDNMAKYTGNWGGVSAAAHYSFGEVPGNPSASSSRGVALAYADQRIDVGTFLQRTNALTTDEARTIWGAGGSYQAGRVKLAAGYLDNRFHLSPTHNHVFTGGISVQAARALTVSLASHYDRQTSASGHRLMVAAVAEYALSRRTGVYAETDFNRVSGAYALPAFMGVRGSKFGGGVGLRHRF</sequence>